<accession>A0A0G4FU20</accession>
<sequence length="75" mass="8425">MSLWSSTGPTPSLQCTPAQQIMEATEPVMQQEKDVEEVEGAKNAGEEETLPALPDSWTYDSSRPLKKQSTNLWEW</sequence>
<feature type="region of interest" description="Disordered" evidence="1">
    <location>
        <begin position="22"/>
        <end position="75"/>
    </location>
</feature>
<gene>
    <name evidence="2" type="ORF">Cvel_18766</name>
</gene>
<evidence type="ECO:0000256" key="1">
    <source>
        <dbReference type="SAM" id="MobiDB-lite"/>
    </source>
</evidence>
<dbReference type="EMBL" id="CDMZ01000633">
    <property type="protein sequence ID" value="CEM18405.1"/>
    <property type="molecule type" value="Genomic_DNA"/>
</dbReference>
<evidence type="ECO:0000313" key="2">
    <source>
        <dbReference type="EMBL" id="CEM18405.1"/>
    </source>
</evidence>
<reference evidence="2" key="1">
    <citation type="submission" date="2014-11" db="EMBL/GenBank/DDBJ databases">
        <authorList>
            <person name="Otto D Thomas"/>
            <person name="Naeem Raeece"/>
        </authorList>
    </citation>
    <scope>NUCLEOTIDE SEQUENCE</scope>
</reference>
<proteinExistence type="predicted"/>
<name>A0A0G4FU20_9ALVE</name>
<dbReference type="AlphaFoldDB" id="A0A0G4FU20"/>
<organism evidence="2">
    <name type="scientific">Chromera velia CCMP2878</name>
    <dbReference type="NCBI Taxonomy" id="1169474"/>
    <lineage>
        <taxon>Eukaryota</taxon>
        <taxon>Sar</taxon>
        <taxon>Alveolata</taxon>
        <taxon>Colpodellida</taxon>
        <taxon>Chromeraceae</taxon>
        <taxon>Chromera</taxon>
    </lineage>
</organism>
<dbReference type="VEuPathDB" id="CryptoDB:Cvel_18766"/>
<protein>
    <submittedName>
        <fullName evidence="2">Uncharacterized protein</fullName>
    </submittedName>
</protein>